<dbReference type="Pfam" id="PF01872">
    <property type="entry name" value="RibD_C"/>
    <property type="match status" value="1"/>
</dbReference>
<feature type="domain" description="Bacterial bifunctional deaminase-reductase C-terminal" evidence="4">
    <location>
        <begin position="6"/>
        <end position="198"/>
    </location>
</feature>
<evidence type="ECO:0000256" key="2">
    <source>
        <dbReference type="ARBA" id="ARBA00022857"/>
    </source>
</evidence>
<evidence type="ECO:0000256" key="1">
    <source>
        <dbReference type="ARBA" id="ARBA00005104"/>
    </source>
</evidence>
<evidence type="ECO:0000313" key="5">
    <source>
        <dbReference type="EMBL" id="TKK78924.1"/>
    </source>
</evidence>
<comment type="caution">
    <text evidence="5">The sequence shown here is derived from an EMBL/GenBank/DDBJ whole genome shotgun (WGS) entry which is preliminary data.</text>
</comment>
<dbReference type="EMBL" id="SZQA01000063">
    <property type="protein sequence ID" value="TKK78924.1"/>
    <property type="molecule type" value="Genomic_DNA"/>
</dbReference>
<dbReference type="PANTHER" id="PTHR38011">
    <property type="entry name" value="DIHYDROFOLATE REDUCTASE FAMILY PROTEIN (AFU_ORTHOLOGUE AFUA_8G06820)"/>
    <property type="match status" value="1"/>
</dbReference>
<organism evidence="5 6">
    <name type="scientific">Herbidospora galbida</name>
    <dbReference type="NCBI Taxonomy" id="2575442"/>
    <lineage>
        <taxon>Bacteria</taxon>
        <taxon>Bacillati</taxon>
        <taxon>Actinomycetota</taxon>
        <taxon>Actinomycetes</taxon>
        <taxon>Streptosporangiales</taxon>
        <taxon>Streptosporangiaceae</taxon>
        <taxon>Herbidospora</taxon>
    </lineage>
</organism>
<dbReference type="OrthoDB" id="3825908at2"/>
<dbReference type="InterPro" id="IPR024072">
    <property type="entry name" value="DHFR-like_dom_sf"/>
</dbReference>
<evidence type="ECO:0000259" key="4">
    <source>
        <dbReference type="Pfam" id="PF01872"/>
    </source>
</evidence>
<dbReference type="SUPFAM" id="SSF53597">
    <property type="entry name" value="Dihydrofolate reductase-like"/>
    <property type="match status" value="1"/>
</dbReference>
<keyword evidence="2" id="KW-0521">NADP</keyword>
<evidence type="ECO:0000256" key="3">
    <source>
        <dbReference type="ARBA" id="ARBA00023002"/>
    </source>
</evidence>
<reference evidence="5 6" key="1">
    <citation type="submission" date="2019-04" db="EMBL/GenBank/DDBJ databases">
        <title>Herbidospora sp. NEAU-GS14.nov., a novel actinomycete isolated from soil.</title>
        <authorList>
            <person name="Han L."/>
        </authorList>
    </citation>
    <scope>NUCLEOTIDE SEQUENCE [LARGE SCALE GENOMIC DNA]</scope>
    <source>
        <strain evidence="5 6">NEAU-GS14</strain>
    </source>
</reference>
<dbReference type="Proteomes" id="UP000308705">
    <property type="component" value="Unassembled WGS sequence"/>
</dbReference>
<dbReference type="GO" id="GO:0008703">
    <property type="term" value="F:5-amino-6-(5-phosphoribosylamino)uracil reductase activity"/>
    <property type="evidence" value="ECO:0007669"/>
    <property type="project" value="InterPro"/>
</dbReference>
<keyword evidence="6" id="KW-1185">Reference proteome</keyword>
<dbReference type="GO" id="GO:0009231">
    <property type="term" value="P:riboflavin biosynthetic process"/>
    <property type="evidence" value="ECO:0007669"/>
    <property type="project" value="InterPro"/>
</dbReference>
<proteinExistence type="predicted"/>
<dbReference type="InterPro" id="IPR050765">
    <property type="entry name" value="Riboflavin_Biosynth_HTPR"/>
</dbReference>
<accession>A0A4U3LUM2</accession>
<keyword evidence="3" id="KW-0560">Oxidoreductase</keyword>
<gene>
    <name evidence="5" type="ORF">FDA94_36660</name>
</gene>
<dbReference type="RefSeq" id="WP_137251625.1">
    <property type="nucleotide sequence ID" value="NZ_SZQA01000063.1"/>
</dbReference>
<protein>
    <submittedName>
        <fullName evidence="5">Pyrimidine reductase</fullName>
    </submittedName>
</protein>
<sequence>MPTDTPYVVAHLAVSLDGKTDGFPLDRSRFHQLVGTTWHEDATLAGSDTVLSQEPTLIHGAGPRDPGPLLAVVDGRARVTRWEELRAAGHWSEVLALHCRATPPRPPGRHVPELVVGDDQVDLAAALRAIGRRPGVAVVRVVSGGRLVGRLLAGGLIDEVSLLVHPVMGMGARTWWGEAPPPSRSLQLIDSDTFRGGLVWLRYRVA</sequence>
<dbReference type="PANTHER" id="PTHR38011:SF7">
    <property type="entry name" value="2,5-DIAMINO-6-RIBOSYLAMINO-4(3H)-PYRIMIDINONE 5'-PHOSPHATE REDUCTASE"/>
    <property type="match status" value="1"/>
</dbReference>
<dbReference type="InterPro" id="IPR002734">
    <property type="entry name" value="RibDG_C"/>
</dbReference>
<evidence type="ECO:0000313" key="6">
    <source>
        <dbReference type="Proteomes" id="UP000308705"/>
    </source>
</evidence>
<name>A0A4U3LUM2_9ACTN</name>
<comment type="pathway">
    <text evidence="1">Cofactor biosynthesis; riboflavin biosynthesis.</text>
</comment>
<dbReference type="AlphaFoldDB" id="A0A4U3LUM2"/>
<dbReference type="Gene3D" id="3.40.430.10">
    <property type="entry name" value="Dihydrofolate Reductase, subunit A"/>
    <property type="match status" value="1"/>
</dbReference>